<evidence type="ECO:0000313" key="3">
    <source>
        <dbReference type="Proteomes" id="UP001642464"/>
    </source>
</evidence>
<proteinExistence type="predicted"/>
<feature type="non-terminal residue" evidence="2">
    <location>
        <position position="1"/>
    </location>
</feature>
<reference evidence="2 3" key="1">
    <citation type="submission" date="2024-02" db="EMBL/GenBank/DDBJ databases">
        <authorList>
            <person name="Chen Y."/>
            <person name="Shah S."/>
            <person name="Dougan E. K."/>
            <person name="Thang M."/>
            <person name="Chan C."/>
        </authorList>
    </citation>
    <scope>NUCLEOTIDE SEQUENCE [LARGE SCALE GENOMIC DNA]</scope>
</reference>
<organism evidence="2 3">
    <name type="scientific">Durusdinium trenchii</name>
    <dbReference type="NCBI Taxonomy" id="1381693"/>
    <lineage>
        <taxon>Eukaryota</taxon>
        <taxon>Sar</taxon>
        <taxon>Alveolata</taxon>
        <taxon>Dinophyceae</taxon>
        <taxon>Suessiales</taxon>
        <taxon>Symbiodiniaceae</taxon>
        <taxon>Durusdinium</taxon>
    </lineage>
</organism>
<evidence type="ECO:0000313" key="2">
    <source>
        <dbReference type="EMBL" id="CAK9064161.1"/>
    </source>
</evidence>
<dbReference type="Proteomes" id="UP001642464">
    <property type="component" value="Unassembled WGS sequence"/>
</dbReference>
<feature type="region of interest" description="Disordered" evidence="1">
    <location>
        <begin position="42"/>
        <end position="65"/>
    </location>
</feature>
<dbReference type="EMBL" id="CAXAMM010029158">
    <property type="protein sequence ID" value="CAK9064161.1"/>
    <property type="molecule type" value="Genomic_DNA"/>
</dbReference>
<name>A0ABP0NL31_9DINO</name>
<gene>
    <name evidence="2" type="ORF">SCF082_LOCUS33094</name>
</gene>
<evidence type="ECO:0000256" key="1">
    <source>
        <dbReference type="SAM" id="MobiDB-lite"/>
    </source>
</evidence>
<keyword evidence="3" id="KW-1185">Reference proteome</keyword>
<feature type="non-terminal residue" evidence="2">
    <location>
        <position position="65"/>
    </location>
</feature>
<accession>A0ABP0NL31</accession>
<comment type="caution">
    <text evidence="2">The sequence shown here is derived from an EMBL/GenBank/DDBJ whole genome shotgun (WGS) entry which is preliminary data.</text>
</comment>
<sequence>ELIRDEFKRGKSVESVTSLKDEMMNAALAKLESKVADEAVEPLDAVQDEGMEAEEEENDEEQDDI</sequence>
<protein>
    <submittedName>
        <fullName evidence="2">Uncharacterized protein</fullName>
    </submittedName>
</protein>